<organism evidence="2 3">
    <name type="scientific">Champsocephalus esox</name>
    <name type="common">pike icefish</name>
    <dbReference type="NCBI Taxonomy" id="159716"/>
    <lineage>
        <taxon>Eukaryota</taxon>
        <taxon>Metazoa</taxon>
        <taxon>Chordata</taxon>
        <taxon>Craniata</taxon>
        <taxon>Vertebrata</taxon>
        <taxon>Euteleostomi</taxon>
        <taxon>Actinopterygii</taxon>
        <taxon>Neopterygii</taxon>
        <taxon>Teleostei</taxon>
        <taxon>Neoteleostei</taxon>
        <taxon>Acanthomorphata</taxon>
        <taxon>Eupercaria</taxon>
        <taxon>Perciformes</taxon>
        <taxon>Notothenioidei</taxon>
        <taxon>Channichthyidae</taxon>
        <taxon>Champsocephalus</taxon>
    </lineage>
</organism>
<dbReference type="AlphaFoldDB" id="A0AAN8GAK7"/>
<name>A0AAN8GAK7_9TELE</name>
<comment type="caution">
    <text evidence="2">The sequence shown here is derived from an EMBL/GenBank/DDBJ whole genome shotgun (WGS) entry which is preliminary data.</text>
</comment>
<gene>
    <name evidence="2" type="ORF">CesoFtcFv8_026461</name>
</gene>
<protein>
    <submittedName>
        <fullName evidence="2">Uncharacterized protein</fullName>
    </submittedName>
</protein>
<keyword evidence="3" id="KW-1185">Reference proteome</keyword>
<evidence type="ECO:0000256" key="1">
    <source>
        <dbReference type="SAM" id="MobiDB-lite"/>
    </source>
</evidence>
<dbReference type="Proteomes" id="UP001335648">
    <property type="component" value="Unassembled WGS sequence"/>
</dbReference>
<feature type="compositionally biased region" description="Basic and acidic residues" evidence="1">
    <location>
        <begin position="7"/>
        <end position="21"/>
    </location>
</feature>
<sequence>MGPRPGRGPEIKAPRGREPFRYSDIGDASTGEIGYGGGWWVGEPAVRIRISQGATFCGCPLRKKKEREEH</sequence>
<dbReference type="EMBL" id="JAULUE010002067">
    <property type="protein sequence ID" value="KAK5877192.1"/>
    <property type="molecule type" value="Genomic_DNA"/>
</dbReference>
<feature type="region of interest" description="Disordered" evidence="1">
    <location>
        <begin position="1"/>
        <end position="27"/>
    </location>
</feature>
<proteinExistence type="predicted"/>
<reference evidence="2 3" key="1">
    <citation type="journal article" date="2023" name="Mol. Biol. Evol.">
        <title>Genomics of Secondarily Temperate Adaptation in the Only Non-Antarctic Icefish.</title>
        <authorList>
            <person name="Rivera-Colon A.G."/>
            <person name="Rayamajhi N."/>
            <person name="Minhas B.F."/>
            <person name="Madrigal G."/>
            <person name="Bilyk K.T."/>
            <person name="Yoon V."/>
            <person name="Hune M."/>
            <person name="Gregory S."/>
            <person name="Cheng C.H.C."/>
            <person name="Catchen J.M."/>
        </authorList>
    </citation>
    <scope>NUCLEOTIDE SEQUENCE [LARGE SCALE GENOMIC DNA]</scope>
    <source>
        <strain evidence="2">JC2023a</strain>
    </source>
</reference>
<accession>A0AAN8GAK7</accession>
<evidence type="ECO:0000313" key="2">
    <source>
        <dbReference type="EMBL" id="KAK5877192.1"/>
    </source>
</evidence>
<evidence type="ECO:0000313" key="3">
    <source>
        <dbReference type="Proteomes" id="UP001335648"/>
    </source>
</evidence>